<dbReference type="InterPro" id="IPR013083">
    <property type="entry name" value="Znf_RING/FYVE/PHD"/>
</dbReference>
<dbReference type="PANTHER" id="PTHR22763">
    <property type="entry name" value="RING ZINC FINGER PROTEIN"/>
    <property type="match status" value="1"/>
</dbReference>
<dbReference type="GO" id="GO:0008270">
    <property type="term" value="F:zinc ion binding"/>
    <property type="evidence" value="ECO:0007669"/>
    <property type="project" value="UniProtKB-KW"/>
</dbReference>
<evidence type="ECO:0000256" key="2">
    <source>
        <dbReference type="ARBA" id="ARBA00022771"/>
    </source>
</evidence>
<keyword evidence="8" id="KW-1185">Reference proteome</keyword>
<dbReference type="GO" id="GO:0036503">
    <property type="term" value="P:ERAD pathway"/>
    <property type="evidence" value="ECO:0007669"/>
    <property type="project" value="TreeGrafter"/>
</dbReference>
<organism evidence="7 8">
    <name type="scientific">Sinocyclocheilus rhinocerous</name>
    <dbReference type="NCBI Taxonomy" id="307959"/>
    <lineage>
        <taxon>Eukaryota</taxon>
        <taxon>Metazoa</taxon>
        <taxon>Chordata</taxon>
        <taxon>Craniata</taxon>
        <taxon>Vertebrata</taxon>
        <taxon>Euteleostomi</taxon>
        <taxon>Actinopterygii</taxon>
        <taxon>Neopterygii</taxon>
        <taxon>Teleostei</taxon>
        <taxon>Ostariophysi</taxon>
        <taxon>Cypriniformes</taxon>
        <taxon>Cyprinidae</taxon>
        <taxon>Cyprininae</taxon>
        <taxon>Sinocyclocheilus</taxon>
    </lineage>
</organism>
<name>A0A673IW66_9TELE</name>
<dbReference type="Ensembl" id="ENSSRHT00000045657.1">
    <property type="protein sequence ID" value="ENSSRHP00000044406.1"/>
    <property type="gene ID" value="ENSSRHG00000022460.1"/>
</dbReference>
<dbReference type="AlphaFoldDB" id="A0A673IW66"/>
<evidence type="ECO:0000313" key="7">
    <source>
        <dbReference type="Ensembl" id="ENSSRHP00000044406.1"/>
    </source>
</evidence>
<dbReference type="InterPro" id="IPR050731">
    <property type="entry name" value="HRD1_E3_ubiq-ligases"/>
</dbReference>
<dbReference type="PANTHER" id="PTHR22763:SF191">
    <property type="entry name" value="RING FINGER PROTEIN 145 HOMOLOG"/>
    <property type="match status" value="1"/>
</dbReference>
<dbReference type="InterPro" id="IPR001841">
    <property type="entry name" value="Znf_RING"/>
</dbReference>
<protein>
    <recommendedName>
        <fullName evidence="6">RING-type domain-containing protein</fullName>
    </recommendedName>
</protein>
<reference evidence="7" key="1">
    <citation type="submission" date="2025-08" db="UniProtKB">
        <authorList>
            <consortium name="Ensembl"/>
        </authorList>
    </citation>
    <scope>IDENTIFICATION</scope>
</reference>
<evidence type="ECO:0000256" key="4">
    <source>
        <dbReference type="PROSITE-ProRule" id="PRU00175"/>
    </source>
</evidence>
<feature type="region of interest" description="Disordered" evidence="5">
    <location>
        <begin position="34"/>
        <end position="125"/>
    </location>
</feature>
<keyword evidence="2 4" id="KW-0863">Zinc-finger</keyword>
<dbReference type="Pfam" id="PF13639">
    <property type="entry name" value="zf-RING_2"/>
    <property type="match status" value="1"/>
</dbReference>
<dbReference type="PROSITE" id="PS50089">
    <property type="entry name" value="ZF_RING_2"/>
    <property type="match status" value="1"/>
</dbReference>
<feature type="compositionally biased region" description="Low complexity" evidence="5">
    <location>
        <begin position="56"/>
        <end position="66"/>
    </location>
</feature>
<dbReference type="GO" id="GO:0043161">
    <property type="term" value="P:proteasome-mediated ubiquitin-dependent protein catabolic process"/>
    <property type="evidence" value="ECO:0007669"/>
    <property type="project" value="TreeGrafter"/>
</dbReference>
<dbReference type="GO" id="GO:0012505">
    <property type="term" value="C:endomembrane system"/>
    <property type="evidence" value="ECO:0007669"/>
    <property type="project" value="TreeGrafter"/>
</dbReference>
<dbReference type="GO" id="GO:0061663">
    <property type="term" value="F:NEDD8 ligase activity"/>
    <property type="evidence" value="ECO:0007669"/>
    <property type="project" value="UniProtKB-EC"/>
</dbReference>
<dbReference type="GO" id="GO:0031461">
    <property type="term" value="C:cullin-RING ubiquitin ligase complex"/>
    <property type="evidence" value="ECO:0007669"/>
    <property type="project" value="UniProtKB-ARBA"/>
</dbReference>
<dbReference type="Gene3D" id="3.30.40.10">
    <property type="entry name" value="Zinc/RING finger domain, C3HC4 (zinc finger)"/>
    <property type="match status" value="1"/>
</dbReference>
<evidence type="ECO:0000256" key="3">
    <source>
        <dbReference type="ARBA" id="ARBA00022833"/>
    </source>
</evidence>
<dbReference type="Proteomes" id="UP000472270">
    <property type="component" value="Unassembled WGS sequence"/>
</dbReference>
<reference evidence="7" key="2">
    <citation type="submission" date="2025-09" db="UniProtKB">
        <authorList>
            <consortium name="Ensembl"/>
        </authorList>
    </citation>
    <scope>IDENTIFICATION</scope>
</reference>
<sequence>MTSAVITYCGHFFHGTCLRKWLYVQETCPMCHASINPSSANPKAAADEAPPTHQNSPPSEQQPSPETHQDEEQGSQGDSDETDNKYSNSERNCSKESLQHLRYGANGDSQGVENPVPICLSDGDPQVAFQELREAD</sequence>
<feature type="domain" description="RING-type" evidence="6">
    <location>
        <begin position="9"/>
        <end position="32"/>
    </location>
</feature>
<proteinExistence type="predicted"/>
<evidence type="ECO:0000256" key="1">
    <source>
        <dbReference type="ARBA" id="ARBA00022723"/>
    </source>
</evidence>
<evidence type="ECO:0000259" key="6">
    <source>
        <dbReference type="PROSITE" id="PS50089"/>
    </source>
</evidence>
<keyword evidence="1" id="KW-0479">Metal-binding</keyword>
<dbReference type="GO" id="GO:0061630">
    <property type="term" value="F:ubiquitin protein ligase activity"/>
    <property type="evidence" value="ECO:0007669"/>
    <property type="project" value="TreeGrafter"/>
</dbReference>
<dbReference type="SUPFAM" id="SSF57850">
    <property type="entry name" value="RING/U-box"/>
    <property type="match status" value="1"/>
</dbReference>
<keyword evidence="3" id="KW-0862">Zinc</keyword>
<evidence type="ECO:0000313" key="8">
    <source>
        <dbReference type="Proteomes" id="UP000472270"/>
    </source>
</evidence>
<evidence type="ECO:0000256" key="5">
    <source>
        <dbReference type="SAM" id="MobiDB-lite"/>
    </source>
</evidence>
<accession>A0A673IW66</accession>